<dbReference type="EMBL" id="QAYC01000011">
    <property type="protein sequence ID" value="PTW46573.1"/>
    <property type="molecule type" value="Genomic_DNA"/>
</dbReference>
<dbReference type="OrthoDB" id="7837430at2"/>
<dbReference type="AlphaFoldDB" id="A0A8E3APU0"/>
<reference evidence="2 3" key="1">
    <citation type="submission" date="2018-04" db="EMBL/GenBank/DDBJ databases">
        <title>Genomic Encyclopedia of Archaeal and Bacterial Type Strains, Phase II (KMG-II): from individual species to whole genera.</title>
        <authorList>
            <person name="Goeker M."/>
        </authorList>
    </citation>
    <scope>NUCLEOTIDE SEQUENCE [LARGE SCALE GENOMIC DNA]</scope>
    <source>
        <strain evidence="2 3">DSM 19783</strain>
    </source>
</reference>
<organism evidence="2 3">
    <name type="scientific">Rhodovulum kholense</name>
    <dbReference type="NCBI Taxonomy" id="453584"/>
    <lineage>
        <taxon>Bacteria</taxon>
        <taxon>Pseudomonadati</taxon>
        <taxon>Pseudomonadota</taxon>
        <taxon>Alphaproteobacteria</taxon>
        <taxon>Rhodobacterales</taxon>
        <taxon>Paracoccaceae</taxon>
        <taxon>Rhodovulum</taxon>
    </lineage>
</organism>
<evidence type="ECO:0000256" key="1">
    <source>
        <dbReference type="SAM" id="MobiDB-lite"/>
    </source>
</evidence>
<name>A0A8E3APU0_9RHOB</name>
<accession>A0A8E3APU0</accession>
<sequence length="346" mass="36715">MTQCFVDDAGVSWSYDQQAALRLIAHYARLRAMNETTRVVTSRDSLIQKLYLARELANVETDVNRMLARKTEIEEVEGRRFATLMLGAADDAQAYLIGLRRETDRLMSANQSIYRSAQDINQAAIDHAETAIKVAKGVRDSSVLTLGVIATVATGGTTIAVASGAGAGLSATATYQDTGSASKAAIKGGLFLLPLGTRQITGAATAAGASPTMTAAMSLAIDTGAETFEGVYVNDATLERALSAALINQVSGRYVGALAKENSRWMGQRLRGAVRLLDNHGGQMSNRAYPFLSEMGGKLTQEAIKVSPGETPAGTSPNPSPAARAAQAQARDTASLWVMREVMRRL</sequence>
<gene>
    <name evidence="2" type="ORF">C8N38_11157</name>
</gene>
<dbReference type="Proteomes" id="UP000244037">
    <property type="component" value="Unassembled WGS sequence"/>
</dbReference>
<evidence type="ECO:0000313" key="2">
    <source>
        <dbReference type="EMBL" id="PTW46573.1"/>
    </source>
</evidence>
<proteinExistence type="predicted"/>
<keyword evidence="3" id="KW-1185">Reference proteome</keyword>
<feature type="region of interest" description="Disordered" evidence="1">
    <location>
        <begin position="307"/>
        <end position="329"/>
    </location>
</feature>
<comment type="caution">
    <text evidence="2">The sequence shown here is derived from an EMBL/GenBank/DDBJ whole genome shotgun (WGS) entry which is preliminary data.</text>
</comment>
<evidence type="ECO:0000313" key="3">
    <source>
        <dbReference type="Proteomes" id="UP000244037"/>
    </source>
</evidence>
<dbReference type="RefSeq" id="WP_108027872.1">
    <property type="nucleotide sequence ID" value="NZ_QAYC01000011.1"/>
</dbReference>
<protein>
    <submittedName>
        <fullName evidence="2">Uncharacterized protein</fullName>
    </submittedName>
</protein>